<dbReference type="OrthoDB" id="4623402at2"/>
<evidence type="ECO:0008006" key="3">
    <source>
        <dbReference type="Google" id="ProtNLM"/>
    </source>
</evidence>
<gene>
    <name evidence="1" type="ORF">NCTC10437_00040</name>
</gene>
<sequence>MAIGDYDLIQQAGRVLRAAPEPGWAAVEARVIAAVRATPRGGWPLAVVDPDPDGSRGVIRVSDLVVTTLLSHALRDDPDYIATDIRATSDDGVLQRVSVDVSCRYLADVNAVSERVHSLCRAVLDEVIGSDVEVAVAVTDVHR</sequence>
<dbReference type="EMBL" id="LR134356">
    <property type="protein sequence ID" value="VEG50934.1"/>
    <property type="molecule type" value="Genomic_DNA"/>
</dbReference>
<evidence type="ECO:0000313" key="2">
    <source>
        <dbReference type="Proteomes" id="UP000279306"/>
    </source>
</evidence>
<dbReference type="Proteomes" id="UP000279306">
    <property type="component" value="Chromosome"/>
</dbReference>
<dbReference type="KEGG" id="mauu:NCTC10437_00040"/>
<dbReference type="AlphaFoldDB" id="A0A3S4T4V1"/>
<protein>
    <recommendedName>
        <fullName evidence="3">Asp23/Gls24 family envelope stress response protein</fullName>
    </recommendedName>
</protein>
<dbReference type="STRING" id="1791.GCA_001049355_05557"/>
<dbReference type="RefSeq" id="WP_126316464.1">
    <property type="nucleotide sequence ID" value="NZ_CVQQ01000031.1"/>
</dbReference>
<proteinExistence type="predicted"/>
<organism evidence="1 2">
    <name type="scientific">Mycolicibacterium aurum</name>
    <name type="common">Mycobacterium aurum</name>
    <dbReference type="NCBI Taxonomy" id="1791"/>
    <lineage>
        <taxon>Bacteria</taxon>
        <taxon>Bacillati</taxon>
        <taxon>Actinomycetota</taxon>
        <taxon>Actinomycetes</taxon>
        <taxon>Mycobacteriales</taxon>
        <taxon>Mycobacteriaceae</taxon>
        <taxon>Mycolicibacterium</taxon>
    </lineage>
</organism>
<accession>A0A3S4T4V1</accession>
<name>A0A3S4T4V1_MYCAU</name>
<reference evidence="1 2" key="1">
    <citation type="submission" date="2018-12" db="EMBL/GenBank/DDBJ databases">
        <authorList>
            <consortium name="Pathogen Informatics"/>
        </authorList>
    </citation>
    <scope>NUCLEOTIDE SEQUENCE [LARGE SCALE GENOMIC DNA]</scope>
    <source>
        <strain evidence="1 2">NCTC10437</strain>
    </source>
</reference>
<evidence type="ECO:0000313" key="1">
    <source>
        <dbReference type="EMBL" id="VEG50934.1"/>
    </source>
</evidence>
<keyword evidence="2" id="KW-1185">Reference proteome</keyword>